<organism evidence="12 13">
    <name type="scientific">Rhodnius prolixus</name>
    <name type="common">Triatomid bug</name>
    <dbReference type="NCBI Taxonomy" id="13249"/>
    <lineage>
        <taxon>Eukaryota</taxon>
        <taxon>Metazoa</taxon>
        <taxon>Ecdysozoa</taxon>
        <taxon>Arthropoda</taxon>
        <taxon>Hexapoda</taxon>
        <taxon>Insecta</taxon>
        <taxon>Pterygota</taxon>
        <taxon>Neoptera</taxon>
        <taxon>Paraneoptera</taxon>
        <taxon>Hemiptera</taxon>
        <taxon>Heteroptera</taxon>
        <taxon>Panheteroptera</taxon>
        <taxon>Cimicomorpha</taxon>
        <taxon>Reduviidae</taxon>
        <taxon>Triatominae</taxon>
        <taxon>Rhodnius</taxon>
    </lineage>
</organism>
<reference evidence="12" key="1">
    <citation type="submission" date="2015-05" db="UniProtKB">
        <authorList>
            <consortium name="EnsemblMetazoa"/>
        </authorList>
    </citation>
    <scope>IDENTIFICATION</scope>
</reference>
<evidence type="ECO:0000256" key="9">
    <source>
        <dbReference type="ARBA" id="ARBA00023049"/>
    </source>
</evidence>
<dbReference type="GO" id="GO:0004181">
    <property type="term" value="F:metallocarboxypeptidase activity"/>
    <property type="evidence" value="ECO:0007669"/>
    <property type="project" value="InterPro"/>
</dbReference>
<evidence type="ECO:0000256" key="7">
    <source>
        <dbReference type="ARBA" id="ARBA00022801"/>
    </source>
</evidence>
<dbReference type="Proteomes" id="UP000015103">
    <property type="component" value="Unassembled WGS sequence"/>
</dbReference>
<dbReference type="PRINTS" id="PR00765">
    <property type="entry name" value="CRBOXYPTASEA"/>
</dbReference>
<dbReference type="SUPFAM" id="SSF53187">
    <property type="entry name" value="Zn-dependent exopeptidases"/>
    <property type="match status" value="1"/>
</dbReference>
<dbReference type="SMART" id="SM00631">
    <property type="entry name" value="Zn_pept"/>
    <property type="match status" value="1"/>
</dbReference>
<dbReference type="PROSITE" id="PS52035">
    <property type="entry name" value="PEPTIDASE_M14"/>
    <property type="match status" value="1"/>
</dbReference>
<accession>T1HCV3</accession>
<evidence type="ECO:0000256" key="10">
    <source>
        <dbReference type="PROSITE-ProRule" id="PRU01379"/>
    </source>
</evidence>
<dbReference type="OMA" id="ENSCELI"/>
<name>T1HCV3_RHOPR</name>
<dbReference type="FunFam" id="3.40.630.10:FF:000084">
    <property type="entry name" value="Carboxypeptidase B2"/>
    <property type="match status" value="1"/>
</dbReference>
<evidence type="ECO:0000259" key="11">
    <source>
        <dbReference type="PROSITE" id="PS52035"/>
    </source>
</evidence>
<sequence>MSGAKGGYGAYFCNRNILQEIRRRISVDFTNYLCYDQVVEYLNQLSDENSCELIVLGRSEEGREILGARIGSSDAKAAVIESGIHAREWIAPITALYIISQISKDPEMVDNVQWIIIPILNPDGYHYSWLDIKNILLFAANRSFSSLVVIYFTSSREFSCTDHCNEDYRGEEAWSEPESRSIKYLIRQLGPSCALYLSLHNFLQSIMYPWGYSKQPPEDAIDLIHLATEAQTAIRNKYGTRYRIGQSSYIDRLTPGCSIDWAKAEGKIKYCYSIELPGPTYRFEVPPNHIVKIASECYEAIKVFRQSMSYGKI</sequence>
<dbReference type="STRING" id="13249.T1HCV3"/>
<evidence type="ECO:0000256" key="3">
    <source>
        <dbReference type="ARBA" id="ARBA00022645"/>
    </source>
</evidence>
<comment type="cofactor">
    <cofactor evidence="1">
        <name>Zn(2+)</name>
        <dbReference type="ChEBI" id="CHEBI:29105"/>
    </cofactor>
</comment>
<keyword evidence="8" id="KW-0862">Zinc</keyword>
<dbReference type="GO" id="GO:0005615">
    <property type="term" value="C:extracellular space"/>
    <property type="evidence" value="ECO:0007669"/>
    <property type="project" value="TreeGrafter"/>
</dbReference>
<evidence type="ECO:0000256" key="6">
    <source>
        <dbReference type="ARBA" id="ARBA00022729"/>
    </source>
</evidence>
<keyword evidence="9" id="KW-0482">Metalloprotease</keyword>
<dbReference type="InterPro" id="IPR000834">
    <property type="entry name" value="Peptidase_M14"/>
</dbReference>
<dbReference type="eggNOG" id="KOG2650">
    <property type="taxonomic scope" value="Eukaryota"/>
</dbReference>
<evidence type="ECO:0000256" key="1">
    <source>
        <dbReference type="ARBA" id="ARBA00001947"/>
    </source>
</evidence>
<dbReference type="GO" id="GO:0006508">
    <property type="term" value="P:proteolysis"/>
    <property type="evidence" value="ECO:0007669"/>
    <property type="project" value="UniProtKB-KW"/>
</dbReference>
<dbReference type="GO" id="GO:0008270">
    <property type="term" value="F:zinc ion binding"/>
    <property type="evidence" value="ECO:0007669"/>
    <property type="project" value="InterPro"/>
</dbReference>
<dbReference type="EMBL" id="ACPB03000220">
    <property type="status" value="NOT_ANNOTATED_CDS"/>
    <property type="molecule type" value="Genomic_DNA"/>
</dbReference>
<protein>
    <submittedName>
        <fullName evidence="12">Peptidase_M14 domain-containing protein</fullName>
    </submittedName>
</protein>
<dbReference type="PANTHER" id="PTHR11705:SF140">
    <property type="entry name" value="FI02848P-RELATED"/>
    <property type="match status" value="1"/>
</dbReference>
<dbReference type="Pfam" id="PF00246">
    <property type="entry name" value="Peptidase_M14"/>
    <property type="match status" value="1"/>
</dbReference>
<feature type="active site" description="Proton donor/acceptor" evidence="10">
    <location>
        <position position="275"/>
    </location>
</feature>
<dbReference type="HOGENOM" id="CLU_019326_4_1_1"/>
<evidence type="ECO:0000313" key="13">
    <source>
        <dbReference type="Proteomes" id="UP000015103"/>
    </source>
</evidence>
<evidence type="ECO:0000256" key="4">
    <source>
        <dbReference type="ARBA" id="ARBA00022670"/>
    </source>
</evidence>
<dbReference type="AlphaFoldDB" id="T1HCV3"/>
<evidence type="ECO:0000256" key="2">
    <source>
        <dbReference type="ARBA" id="ARBA00005988"/>
    </source>
</evidence>
<dbReference type="PANTHER" id="PTHR11705">
    <property type="entry name" value="PROTEASE FAMILY M14 CARBOXYPEPTIDASE A,B"/>
    <property type="match status" value="1"/>
</dbReference>
<evidence type="ECO:0000313" key="12">
    <source>
        <dbReference type="EnsemblMetazoa" id="RPRC001868-PA"/>
    </source>
</evidence>
<evidence type="ECO:0000256" key="5">
    <source>
        <dbReference type="ARBA" id="ARBA00022723"/>
    </source>
</evidence>
<feature type="domain" description="Peptidase M14" evidence="11">
    <location>
        <begin position="31"/>
        <end position="308"/>
    </location>
</feature>
<proteinExistence type="inferred from homology"/>
<keyword evidence="7" id="KW-0378">Hydrolase</keyword>
<keyword evidence="4" id="KW-0645">Protease</keyword>
<comment type="similarity">
    <text evidence="2 10">Belongs to the peptidase M14 family.</text>
</comment>
<keyword evidence="13" id="KW-1185">Reference proteome</keyword>
<dbReference type="EnsemblMetazoa" id="RPRC001868-RA">
    <property type="protein sequence ID" value="RPRC001868-PA"/>
    <property type="gene ID" value="RPRC001868"/>
</dbReference>
<dbReference type="Gene3D" id="3.40.630.10">
    <property type="entry name" value="Zn peptidases"/>
    <property type="match status" value="1"/>
</dbReference>
<evidence type="ECO:0000256" key="8">
    <source>
        <dbReference type="ARBA" id="ARBA00022833"/>
    </source>
</evidence>
<keyword evidence="5" id="KW-0479">Metal-binding</keyword>
<dbReference type="VEuPathDB" id="VectorBase:RPRC001868"/>
<dbReference type="EMBL" id="ACPB03000219">
    <property type="status" value="NOT_ANNOTATED_CDS"/>
    <property type="molecule type" value="Genomic_DNA"/>
</dbReference>
<dbReference type="InParanoid" id="T1HCV3"/>
<keyword evidence="6" id="KW-0732">Signal</keyword>
<keyword evidence="3" id="KW-0121">Carboxypeptidase</keyword>